<dbReference type="GO" id="GO:0000166">
    <property type="term" value="F:nucleotide binding"/>
    <property type="evidence" value="ECO:0007669"/>
    <property type="project" value="UniProtKB-KW"/>
</dbReference>
<evidence type="ECO:0000256" key="6">
    <source>
        <dbReference type="ARBA" id="ARBA00022801"/>
    </source>
</evidence>
<evidence type="ECO:0000256" key="3">
    <source>
        <dbReference type="ARBA" id="ARBA00022490"/>
    </source>
</evidence>
<dbReference type="InterPro" id="IPR002828">
    <property type="entry name" value="SurE-like_Pase/nucleotidase"/>
</dbReference>
<proteinExistence type="inferred from homology"/>
<evidence type="ECO:0000256" key="4">
    <source>
        <dbReference type="ARBA" id="ARBA00022723"/>
    </source>
</evidence>
<dbReference type="GO" id="GO:0046872">
    <property type="term" value="F:metal ion binding"/>
    <property type="evidence" value="ECO:0007669"/>
    <property type="project" value="UniProtKB-UniRule"/>
</dbReference>
<feature type="binding site" evidence="7">
    <location>
        <position position="100"/>
    </location>
    <ligand>
        <name>a divalent metal cation</name>
        <dbReference type="ChEBI" id="CHEBI:60240"/>
    </ligand>
</feature>
<protein>
    <recommendedName>
        <fullName evidence="7">5'-nucleotidase SurE</fullName>
        <ecNumber evidence="7">3.1.3.5</ecNumber>
    </recommendedName>
    <alternativeName>
        <fullName evidence="7">Nucleoside 5'-monophosphate phosphohydrolase</fullName>
    </alternativeName>
</protein>
<keyword evidence="3 7" id="KW-0963">Cytoplasm</keyword>
<dbReference type="KEGG" id="bomb:GT348_03810"/>
<dbReference type="PANTHER" id="PTHR30457:SF12">
    <property type="entry name" value="5'_3'-NUCLEOTIDASE SURE"/>
    <property type="match status" value="1"/>
</dbReference>
<dbReference type="RefSeq" id="WP_160618585.1">
    <property type="nucleotide sequence ID" value="NZ_CP047652.1"/>
</dbReference>
<reference evidence="9 10" key="1">
    <citation type="submission" date="2020-01" db="EMBL/GenBank/DDBJ databases">
        <title>Genome sequencing of strain KACC 21507.</title>
        <authorList>
            <person name="Heo J."/>
            <person name="Kim S.-J."/>
            <person name="Kim J.-S."/>
            <person name="Hong S.-B."/>
            <person name="Kwon S.-W."/>
        </authorList>
    </citation>
    <scope>NUCLEOTIDE SEQUENCE [LARGE SCALE GENOMIC DNA]</scope>
    <source>
        <strain evidence="9 10">KACC 21507</strain>
    </source>
</reference>
<dbReference type="GO" id="GO:0008254">
    <property type="term" value="F:3'-nucleotidase activity"/>
    <property type="evidence" value="ECO:0007669"/>
    <property type="project" value="TreeGrafter"/>
</dbReference>
<evidence type="ECO:0000256" key="5">
    <source>
        <dbReference type="ARBA" id="ARBA00022741"/>
    </source>
</evidence>
<dbReference type="GO" id="GO:0005737">
    <property type="term" value="C:cytoplasm"/>
    <property type="evidence" value="ECO:0007669"/>
    <property type="project" value="UniProtKB-SubCell"/>
</dbReference>
<comment type="cofactor">
    <cofactor evidence="7">
        <name>a divalent metal cation</name>
        <dbReference type="ChEBI" id="CHEBI:60240"/>
    </cofactor>
    <text evidence="7">Binds 1 divalent metal cation per subunit.</text>
</comment>
<dbReference type="Proteomes" id="UP000463975">
    <property type="component" value="Chromosome"/>
</dbReference>
<dbReference type="EC" id="3.1.3.5" evidence="7"/>
<dbReference type="HAMAP" id="MF_00060">
    <property type="entry name" value="SurE"/>
    <property type="match status" value="1"/>
</dbReference>
<keyword evidence="10" id="KW-1185">Reference proteome</keyword>
<dbReference type="NCBIfam" id="NF001490">
    <property type="entry name" value="PRK00346.1-4"/>
    <property type="match status" value="1"/>
</dbReference>
<comment type="function">
    <text evidence="7">Nucleotidase that shows phosphatase activity on nucleoside 5'-monophosphates.</text>
</comment>
<dbReference type="InterPro" id="IPR030048">
    <property type="entry name" value="SurE"/>
</dbReference>
<feature type="binding site" evidence="7">
    <location>
        <position position="16"/>
    </location>
    <ligand>
        <name>a divalent metal cation</name>
        <dbReference type="ChEBI" id="CHEBI:60240"/>
    </ligand>
</feature>
<evidence type="ECO:0000256" key="2">
    <source>
        <dbReference type="ARBA" id="ARBA00011062"/>
    </source>
</evidence>
<keyword evidence="5 7" id="KW-0547">Nucleotide-binding</keyword>
<dbReference type="GO" id="GO:0004309">
    <property type="term" value="F:exopolyphosphatase activity"/>
    <property type="evidence" value="ECO:0007669"/>
    <property type="project" value="TreeGrafter"/>
</dbReference>
<dbReference type="NCBIfam" id="TIGR00087">
    <property type="entry name" value="surE"/>
    <property type="match status" value="1"/>
</dbReference>
<keyword evidence="4 7" id="KW-0479">Metal-binding</keyword>
<comment type="similarity">
    <text evidence="2 7">Belongs to the SurE nucleotidase family.</text>
</comment>
<dbReference type="EMBL" id="CP047652">
    <property type="protein sequence ID" value="QHI95508.1"/>
    <property type="molecule type" value="Genomic_DNA"/>
</dbReference>
<dbReference type="GO" id="GO:0008253">
    <property type="term" value="F:5'-nucleotidase activity"/>
    <property type="evidence" value="ECO:0007669"/>
    <property type="project" value="UniProtKB-UniRule"/>
</dbReference>
<evidence type="ECO:0000313" key="10">
    <source>
        <dbReference type="Proteomes" id="UP000463975"/>
    </source>
</evidence>
<keyword evidence="6 7" id="KW-0378">Hydrolase</keyword>
<feature type="binding site" evidence="7">
    <location>
        <position position="47"/>
    </location>
    <ligand>
        <name>a divalent metal cation</name>
        <dbReference type="ChEBI" id="CHEBI:60240"/>
    </ligand>
</feature>
<accession>A0A6P1NDB8</accession>
<feature type="binding site" evidence="7">
    <location>
        <position position="15"/>
    </location>
    <ligand>
        <name>a divalent metal cation</name>
        <dbReference type="ChEBI" id="CHEBI:60240"/>
    </ligand>
</feature>
<comment type="subcellular location">
    <subcellularLocation>
        <location evidence="7">Cytoplasm</location>
    </subcellularLocation>
</comment>
<evidence type="ECO:0000313" key="9">
    <source>
        <dbReference type="EMBL" id="QHI95508.1"/>
    </source>
</evidence>
<dbReference type="InterPro" id="IPR036523">
    <property type="entry name" value="SurE-like_sf"/>
</dbReference>
<name>A0A6P1NDB8_9PROT</name>
<evidence type="ECO:0000256" key="1">
    <source>
        <dbReference type="ARBA" id="ARBA00000815"/>
    </source>
</evidence>
<gene>
    <name evidence="7 9" type="primary">surE</name>
    <name evidence="9" type="ORF">GT348_03810</name>
</gene>
<comment type="catalytic activity">
    <reaction evidence="1 7">
        <text>a ribonucleoside 5'-phosphate + H2O = a ribonucleoside + phosphate</text>
        <dbReference type="Rhea" id="RHEA:12484"/>
        <dbReference type="ChEBI" id="CHEBI:15377"/>
        <dbReference type="ChEBI" id="CHEBI:18254"/>
        <dbReference type="ChEBI" id="CHEBI:43474"/>
        <dbReference type="ChEBI" id="CHEBI:58043"/>
        <dbReference type="EC" id="3.1.3.5"/>
    </reaction>
</comment>
<dbReference type="Gene3D" id="3.40.1210.10">
    <property type="entry name" value="Survival protein SurE-like phosphatase/nucleotidase"/>
    <property type="match status" value="1"/>
</dbReference>
<evidence type="ECO:0000256" key="7">
    <source>
        <dbReference type="HAMAP-Rule" id="MF_00060"/>
    </source>
</evidence>
<dbReference type="SUPFAM" id="SSF64167">
    <property type="entry name" value="SurE-like"/>
    <property type="match status" value="1"/>
</dbReference>
<dbReference type="Pfam" id="PF01975">
    <property type="entry name" value="SurE"/>
    <property type="match status" value="1"/>
</dbReference>
<organism evidence="9 10">
    <name type="scientific">Aristophania vespae</name>
    <dbReference type="NCBI Taxonomy" id="2697033"/>
    <lineage>
        <taxon>Bacteria</taxon>
        <taxon>Pseudomonadati</taxon>
        <taxon>Pseudomonadota</taxon>
        <taxon>Alphaproteobacteria</taxon>
        <taxon>Acetobacterales</taxon>
        <taxon>Acetobacteraceae</taxon>
        <taxon>Aristophania</taxon>
    </lineage>
</organism>
<evidence type="ECO:0000259" key="8">
    <source>
        <dbReference type="Pfam" id="PF01975"/>
    </source>
</evidence>
<dbReference type="AlphaFoldDB" id="A0A6P1NDB8"/>
<sequence>MPSDYVFNRILVTNDDGYGAPGLMILKEIAQSLAREVWVVAPFRDQSGVSHSISIHDPLRLIQKDEKDYAVTGTPADCVIMGAKHLMKTHPPDLILSGINSGANLGTETLFSGTVGAAMTGMLLDIPSIALSQAYADPDNIPWATSRKYGAQIIREILKLKLEHKVCFNVNFPNCGNENVKNRKFTTQGKGLLNGADVQAETDPRNKDYFWLQLRHKDDKKDDNISSEAYNLSQNYITISPLQFERTHHDTLEQIEQQLG</sequence>
<dbReference type="PANTHER" id="PTHR30457">
    <property type="entry name" value="5'-NUCLEOTIDASE SURE"/>
    <property type="match status" value="1"/>
</dbReference>
<feature type="domain" description="Survival protein SurE-like phosphatase/nucleotidase" evidence="8">
    <location>
        <begin position="10"/>
        <end position="190"/>
    </location>
</feature>